<dbReference type="PANTHER" id="PTHR30472">
    <property type="entry name" value="FERRIC ENTEROBACTIN TRANSPORT SYSTEM PERMEASE PROTEIN"/>
    <property type="match status" value="1"/>
</dbReference>
<feature type="transmembrane region" description="Helical" evidence="9">
    <location>
        <begin position="129"/>
        <end position="148"/>
    </location>
</feature>
<dbReference type="GO" id="GO:0005886">
    <property type="term" value="C:plasma membrane"/>
    <property type="evidence" value="ECO:0007669"/>
    <property type="project" value="UniProtKB-SubCell"/>
</dbReference>
<dbReference type="InterPro" id="IPR037294">
    <property type="entry name" value="ABC_BtuC-like"/>
</dbReference>
<evidence type="ECO:0000256" key="4">
    <source>
        <dbReference type="ARBA" id="ARBA00022475"/>
    </source>
</evidence>
<feature type="transmembrane region" description="Helical" evidence="9">
    <location>
        <begin position="341"/>
        <end position="360"/>
    </location>
</feature>
<accession>A0A8J3FJF1</accession>
<dbReference type="GO" id="GO:0033214">
    <property type="term" value="P:siderophore-iron import into cell"/>
    <property type="evidence" value="ECO:0007669"/>
    <property type="project" value="TreeGrafter"/>
</dbReference>
<feature type="transmembrane region" description="Helical" evidence="9">
    <location>
        <begin position="44"/>
        <end position="64"/>
    </location>
</feature>
<comment type="caution">
    <text evidence="10">The sequence shown here is derived from an EMBL/GenBank/DDBJ whole genome shotgun (WGS) entry which is preliminary data.</text>
</comment>
<dbReference type="SUPFAM" id="SSF81345">
    <property type="entry name" value="ABC transporter involved in vitamin B12 uptake, BtuC"/>
    <property type="match status" value="1"/>
</dbReference>
<feature type="compositionally biased region" description="Low complexity" evidence="8">
    <location>
        <begin position="1"/>
        <end position="13"/>
    </location>
</feature>
<evidence type="ECO:0000256" key="1">
    <source>
        <dbReference type="ARBA" id="ARBA00004651"/>
    </source>
</evidence>
<keyword evidence="5 9" id="KW-0812">Transmembrane</keyword>
<reference evidence="10" key="1">
    <citation type="journal article" date="2014" name="Int. J. Syst. Evol. Microbiol.">
        <title>Complete genome sequence of Corynebacterium casei LMG S-19264T (=DSM 44701T), isolated from a smear-ripened cheese.</title>
        <authorList>
            <consortium name="US DOE Joint Genome Institute (JGI-PGF)"/>
            <person name="Walter F."/>
            <person name="Albersmeier A."/>
            <person name="Kalinowski J."/>
            <person name="Ruckert C."/>
        </authorList>
    </citation>
    <scope>NUCLEOTIDE SEQUENCE</scope>
    <source>
        <strain evidence="10">JCM 3091</strain>
    </source>
</reference>
<comment type="subcellular location">
    <subcellularLocation>
        <location evidence="1">Cell membrane</location>
        <topology evidence="1">Multi-pass membrane protein</topology>
    </subcellularLocation>
</comment>
<evidence type="ECO:0000256" key="5">
    <source>
        <dbReference type="ARBA" id="ARBA00022692"/>
    </source>
</evidence>
<feature type="transmembrane region" description="Helical" evidence="9">
    <location>
        <begin position="311"/>
        <end position="335"/>
    </location>
</feature>
<protein>
    <submittedName>
        <fullName evidence="10">Iron ABC transporter permease</fullName>
    </submittedName>
</protein>
<dbReference type="AlphaFoldDB" id="A0A8J3FJF1"/>
<feature type="transmembrane region" description="Helical" evidence="9">
    <location>
        <begin position="180"/>
        <end position="201"/>
    </location>
</feature>
<feature type="transmembrane region" description="Helical" evidence="9">
    <location>
        <begin position="154"/>
        <end position="173"/>
    </location>
</feature>
<keyword evidence="7 9" id="KW-0472">Membrane</keyword>
<dbReference type="InterPro" id="IPR000522">
    <property type="entry name" value="ABC_transptr_permease_BtuC"/>
</dbReference>
<keyword evidence="11" id="KW-1185">Reference proteome</keyword>
<dbReference type="RefSeq" id="WP_189113473.1">
    <property type="nucleotide sequence ID" value="NZ_BMQC01000004.1"/>
</dbReference>
<evidence type="ECO:0000256" key="7">
    <source>
        <dbReference type="ARBA" id="ARBA00023136"/>
    </source>
</evidence>
<evidence type="ECO:0000256" key="6">
    <source>
        <dbReference type="ARBA" id="ARBA00022989"/>
    </source>
</evidence>
<dbReference type="PANTHER" id="PTHR30472:SF24">
    <property type="entry name" value="FERRIC ENTEROBACTIN TRANSPORT SYSTEM PERMEASE PROTEIN FEPG"/>
    <property type="match status" value="1"/>
</dbReference>
<name>A0A8J3FJF1_9ACTN</name>
<dbReference type="CDD" id="cd06550">
    <property type="entry name" value="TM_ABC_iron-siderophores_like"/>
    <property type="match status" value="1"/>
</dbReference>
<feature type="transmembrane region" description="Helical" evidence="9">
    <location>
        <begin position="270"/>
        <end position="299"/>
    </location>
</feature>
<dbReference type="GO" id="GO:0022857">
    <property type="term" value="F:transmembrane transporter activity"/>
    <property type="evidence" value="ECO:0007669"/>
    <property type="project" value="InterPro"/>
</dbReference>
<evidence type="ECO:0000256" key="2">
    <source>
        <dbReference type="ARBA" id="ARBA00007935"/>
    </source>
</evidence>
<keyword evidence="3" id="KW-0813">Transport</keyword>
<feature type="transmembrane region" description="Helical" evidence="9">
    <location>
        <begin position="99"/>
        <end position="117"/>
    </location>
</feature>
<reference evidence="10" key="2">
    <citation type="submission" date="2020-09" db="EMBL/GenBank/DDBJ databases">
        <authorList>
            <person name="Sun Q."/>
            <person name="Ohkuma M."/>
        </authorList>
    </citation>
    <scope>NUCLEOTIDE SEQUENCE</scope>
    <source>
        <strain evidence="10">JCM 3091</strain>
    </source>
</reference>
<evidence type="ECO:0000313" key="10">
    <source>
        <dbReference type="EMBL" id="GGK23392.1"/>
    </source>
</evidence>
<dbReference type="Proteomes" id="UP000662200">
    <property type="component" value="Unassembled WGS sequence"/>
</dbReference>
<organism evidence="10 11">
    <name type="scientific">Pilimelia terevasa</name>
    <dbReference type="NCBI Taxonomy" id="53372"/>
    <lineage>
        <taxon>Bacteria</taxon>
        <taxon>Bacillati</taxon>
        <taxon>Actinomycetota</taxon>
        <taxon>Actinomycetes</taxon>
        <taxon>Micromonosporales</taxon>
        <taxon>Micromonosporaceae</taxon>
        <taxon>Pilimelia</taxon>
    </lineage>
</organism>
<proteinExistence type="inferred from homology"/>
<dbReference type="Gene3D" id="1.10.3470.10">
    <property type="entry name" value="ABC transporter involved in vitamin B12 uptake, BtuC"/>
    <property type="match status" value="1"/>
</dbReference>
<evidence type="ECO:0000256" key="3">
    <source>
        <dbReference type="ARBA" id="ARBA00022448"/>
    </source>
</evidence>
<feature type="region of interest" description="Disordered" evidence="8">
    <location>
        <begin position="1"/>
        <end position="23"/>
    </location>
</feature>
<dbReference type="EMBL" id="BMQC01000004">
    <property type="protein sequence ID" value="GGK23392.1"/>
    <property type="molecule type" value="Genomic_DNA"/>
</dbReference>
<keyword evidence="4" id="KW-1003">Cell membrane</keyword>
<keyword evidence="6 9" id="KW-1133">Transmembrane helix</keyword>
<sequence>MTATAPRPDLTLAAPPPAPPARDAAGRRLAVRIGRASGVLRPRAVAVAAVLAVLTFAAFCVAVGTGDYPIGLDLVLREIVGVTDYDTWVVINEIRLPRALTAVAVGAALGLSGAIFQTITRNPLAAPDIIGVTEGATLFVVAGTVLGVGGGLGAQALALAGALAVATLVYLLARQRGSTGYRIILIGIGVSAVCLAVTDYLLTRSEIFQAQQLMGWLVGNLNLRDWGHATPLLLALAVLGPAALVAQRWMPLLQLGDEVATGLGVPVHRARFTLLVIGVGLAAFGTAAAGPVLFVALVAPQIAQRLVRRATPPLVGSALAGACAVLVSDVIAQRVLPQVDLPVGVVTGILGAPCLIWLLVRANRSGSGG</sequence>
<comment type="similarity">
    <text evidence="2">Belongs to the binding-protein-dependent transport system permease family. FecCD subfamily.</text>
</comment>
<evidence type="ECO:0000256" key="8">
    <source>
        <dbReference type="SAM" id="MobiDB-lite"/>
    </source>
</evidence>
<evidence type="ECO:0000256" key="9">
    <source>
        <dbReference type="SAM" id="Phobius"/>
    </source>
</evidence>
<dbReference type="Pfam" id="PF01032">
    <property type="entry name" value="FecCD"/>
    <property type="match status" value="1"/>
</dbReference>
<gene>
    <name evidence="10" type="ORF">GCM10010124_14850</name>
</gene>
<evidence type="ECO:0000313" key="11">
    <source>
        <dbReference type="Proteomes" id="UP000662200"/>
    </source>
</evidence>